<evidence type="ECO:0000313" key="11">
    <source>
        <dbReference type="Proteomes" id="UP001321481"/>
    </source>
</evidence>
<dbReference type="CDD" id="cd06579">
    <property type="entry name" value="TM_PBP1_transp_AraH_like"/>
    <property type="match status" value="1"/>
</dbReference>
<feature type="transmembrane region" description="Helical" evidence="9">
    <location>
        <begin position="242"/>
        <end position="261"/>
    </location>
</feature>
<feature type="transmembrane region" description="Helical" evidence="9">
    <location>
        <begin position="323"/>
        <end position="341"/>
    </location>
</feature>
<evidence type="ECO:0000256" key="4">
    <source>
        <dbReference type="ARBA" id="ARBA00022519"/>
    </source>
</evidence>
<feature type="transmembrane region" description="Helical" evidence="9">
    <location>
        <begin position="154"/>
        <end position="172"/>
    </location>
</feature>
<dbReference type="PANTHER" id="PTHR32196:SF21">
    <property type="entry name" value="ABC TRANSPORTER PERMEASE PROTEIN YPHD-RELATED"/>
    <property type="match status" value="1"/>
</dbReference>
<keyword evidence="7 9" id="KW-0472">Membrane</keyword>
<feature type="transmembrane region" description="Helical" evidence="9">
    <location>
        <begin position="122"/>
        <end position="147"/>
    </location>
</feature>
<dbReference type="Pfam" id="PF02653">
    <property type="entry name" value="BPD_transp_2"/>
    <property type="match status" value="1"/>
</dbReference>
<dbReference type="Proteomes" id="UP001321481">
    <property type="component" value="Unassembled WGS sequence"/>
</dbReference>
<keyword evidence="5 9" id="KW-0812">Transmembrane</keyword>
<comment type="subcellular location">
    <subcellularLocation>
        <location evidence="1">Cell membrane</location>
        <topology evidence="1">Multi-pass membrane protein</topology>
    </subcellularLocation>
</comment>
<name>A0ABT6ZEF7_9MICO</name>
<protein>
    <submittedName>
        <fullName evidence="10">ABC transporter permease</fullName>
    </submittedName>
</protein>
<feature type="transmembrane region" description="Helical" evidence="9">
    <location>
        <begin position="273"/>
        <end position="291"/>
    </location>
</feature>
<feature type="transmembrane region" description="Helical" evidence="9">
    <location>
        <begin position="184"/>
        <end position="212"/>
    </location>
</feature>
<comment type="caution">
    <text evidence="10">The sequence shown here is derived from an EMBL/GenBank/DDBJ whole genome shotgun (WGS) entry which is preliminary data.</text>
</comment>
<keyword evidence="6 9" id="KW-1133">Transmembrane helix</keyword>
<evidence type="ECO:0000256" key="1">
    <source>
        <dbReference type="ARBA" id="ARBA00004651"/>
    </source>
</evidence>
<evidence type="ECO:0000256" key="9">
    <source>
        <dbReference type="SAM" id="Phobius"/>
    </source>
</evidence>
<dbReference type="PANTHER" id="PTHR32196">
    <property type="entry name" value="ABC TRANSPORTER PERMEASE PROTEIN YPHD-RELATED-RELATED"/>
    <property type="match status" value="1"/>
</dbReference>
<keyword evidence="4" id="KW-0997">Cell inner membrane</keyword>
<evidence type="ECO:0000256" key="5">
    <source>
        <dbReference type="ARBA" id="ARBA00022692"/>
    </source>
</evidence>
<accession>A0ABT6ZEF7</accession>
<sequence>MTMTTKTPSSTPTSTDDAIRPSFSSRVGTFTAASGQTGGLLGLAVVVLVVFTLLSPRIYPSALNLQSIGYAVPEIALLALAVCITMSSGGIDLSIVATANLSALISATVSIGLVAAGTPAGLAVLLGVLIGLAVGVLCGLFNGFLVAKLRIAPILATLATMTLFTGIALIVTRGEPVYGLPEEFLALGTATVAIVPVSFWIFVLIVGLLWFVMNRTGLGLRVILVGASPEAADYSGIRRSRVLLQTYALSGLIAGVAGLMMSARSASATADYGSSYLLLAITIAVLGGTNPTGGRSPIVGVAVGAVVLQMISSGFNILQISPYFYQIVQGLILVLVLILELRRSRLQRWLRGLVSRPAKDGDLAPLP</sequence>
<evidence type="ECO:0000313" key="10">
    <source>
        <dbReference type="EMBL" id="MDJ1114552.1"/>
    </source>
</evidence>
<proteinExistence type="predicted"/>
<evidence type="ECO:0000256" key="2">
    <source>
        <dbReference type="ARBA" id="ARBA00022448"/>
    </source>
</evidence>
<dbReference type="EMBL" id="JASJND010000006">
    <property type="protein sequence ID" value="MDJ1114552.1"/>
    <property type="molecule type" value="Genomic_DNA"/>
</dbReference>
<feature type="transmembrane region" description="Helical" evidence="9">
    <location>
        <begin position="40"/>
        <end position="59"/>
    </location>
</feature>
<keyword evidence="11" id="KW-1185">Reference proteome</keyword>
<feature type="transmembrane region" description="Helical" evidence="9">
    <location>
        <begin position="93"/>
        <end position="116"/>
    </location>
</feature>
<keyword evidence="3" id="KW-1003">Cell membrane</keyword>
<evidence type="ECO:0000256" key="3">
    <source>
        <dbReference type="ARBA" id="ARBA00022475"/>
    </source>
</evidence>
<gene>
    <name evidence="10" type="ORF">QNI14_08810</name>
</gene>
<evidence type="ECO:0000256" key="7">
    <source>
        <dbReference type="ARBA" id="ARBA00023136"/>
    </source>
</evidence>
<keyword evidence="2" id="KW-0813">Transport</keyword>
<feature type="transmembrane region" description="Helical" evidence="9">
    <location>
        <begin position="65"/>
        <end position="86"/>
    </location>
</feature>
<dbReference type="InterPro" id="IPR001851">
    <property type="entry name" value="ABC_transp_permease"/>
</dbReference>
<dbReference type="RefSeq" id="WP_283716193.1">
    <property type="nucleotide sequence ID" value="NZ_JASJND010000006.1"/>
</dbReference>
<feature type="compositionally biased region" description="Low complexity" evidence="8">
    <location>
        <begin position="1"/>
        <end position="15"/>
    </location>
</feature>
<reference evidence="10 11" key="1">
    <citation type="submission" date="2023-05" db="EMBL/GenBank/DDBJ databases">
        <title>Microbacterium dauci sp.nov., Isolated from Carrot Rhizosphere Soil.</title>
        <authorList>
            <person name="Xiao Z."/>
            <person name="Zheng J."/>
        </authorList>
    </citation>
    <scope>NUCLEOTIDE SEQUENCE [LARGE SCALE GENOMIC DNA]</scope>
    <source>
        <strain evidence="10 11">LX3-4</strain>
    </source>
</reference>
<feature type="transmembrane region" description="Helical" evidence="9">
    <location>
        <begin position="298"/>
        <end position="317"/>
    </location>
</feature>
<organism evidence="10 11">
    <name type="scientific">Microbacterium dauci</name>
    <dbReference type="NCBI Taxonomy" id="3048008"/>
    <lineage>
        <taxon>Bacteria</taxon>
        <taxon>Bacillati</taxon>
        <taxon>Actinomycetota</taxon>
        <taxon>Actinomycetes</taxon>
        <taxon>Micrococcales</taxon>
        <taxon>Microbacteriaceae</taxon>
        <taxon>Microbacterium</taxon>
    </lineage>
</organism>
<evidence type="ECO:0000256" key="6">
    <source>
        <dbReference type="ARBA" id="ARBA00022989"/>
    </source>
</evidence>
<evidence type="ECO:0000256" key="8">
    <source>
        <dbReference type="SAM" id="MobiDB-lite"/>
    </source>
</evidence>
<feature type="region of interest" description="Disordered" evidence="8">
    <location>
        <begin position="1"/>
        <end position="20"/>
    </location>
</feature>